<name>I3IJD8_9BACT</name>
<proteinExistence type="predicted"/>
<accession>I3IJD8</accession>
<evidence type="ECO:0000313" key="3">
    <source>
        <dbReference type="Proteomes" id="UP000002985"/>
    </source>
</evidence>
<reference evidence="2 3" key="1">
    <citation type="journal article" date="2012" name="FEBS Lett.">
        <title>Anammox organism KSU-1 expresses a NirK-type copper-containing nitrite reductase instead of a NirS-type with cytochrome cd1.</title>
        <authorList>
            <person name="Hira D."/>
            <person name="Toh H."/>
            <person name="Migita C.T."/>
            <person name="Okubo H."/>
            <person name="Nishiyama T."/>
            <person name="Hattori M."/>
            <person name="Furukawa K."/>
            <person name="Fujii T."/>
        </authorList>
    </citation>
    <scope>NUCLEOTIDE SEQUENCE [LARGE SCALE GENOMIC DNA]</scope>
</reference>
<keyword evidence="3" id="KW-1185">Reference proteome</keyword>
<sequence length="79" mass="8436">MDEFTVEDTGLTGLLILAGASVGCLAIGWFGRKFFVDNKKIEASVQLGVQKIVQEQGKHVPGPQQAQPQVTLVQKAAQA</sequence>
<dbReference type="Proteomes" id="UP000002985">
    <property type="component" value="Unassembled WGS sequence"/>
</dbReference>
<protein>
    <submittedName>
        <fullName evidence="2">Uncharacterized protein</fullName>
    </submittedName>
</protein>
<gene>
    <name evidence="2" type="ORF">KSU1_C0237</name>
</gene>
<dbReference type="EMBL" id="BAFH01000003">
    <property type="protein sequence ID" value="GAB61833.1"/>
    <property type="molecule type" value="Genomic_DNA"/>
</dbReference>
<feature type="transmembrane region" description="Helical" evidence="1">
    <location>
        <begin position="12"/>
        <end position="31"/>
    </location>
</feature>
<keyword evidence="1" id="KW-0472">Membrane</keyword>
<keyword evidence="1" id="KW-1133">Transmembrane helix</keyword>
<evidence type="ECO:0000256" key="1">
    <source>
        <dbReference type="SAM" id="Phobius"/>
    </source>
</evidence>
<evidence type="ECO:0000313" key="2">
    <source>
        <dbReference type="EMBL" id="GAB61833.1"/>
    </source>
</evidence>
<comment type="caution">
    <text evidence="2">The sequence shown here is derived from an EMBL/GenBank/DDBJ whole genome shotgun (WGS) entry which is preliminary data.</text>
</comment>
<organism evidence="2 3">
    <name type="scientific">Candidatus Jettenia caeni</name>
    <dbReference type="NCBI Taxonomy" id="247490"/>
    <lineage>
        <taxon>Bacteria</taxon>
        <taxon>Pseudomonadati</taxon>
        <taxon>Planctomycetota</taxon>
        <taxon>Candidatus Brocadiia</taxon>
        <taxon>Candidatus Brocadiales</taxon>
        <taxon>Candidatus Brocadiaceae</taxon>
        <taxon>Candidatus Jettenia</taxon>
    </lineage>
</organism>
<dbReference type="AlphaFoldDB" id="I3IJD8"/>
<keyword evidence="1" id="KW-0812">Transmembrane</keyword>